<accession>A0ABD1IBR7</accession>
<reference evidence="2 3" key="1">
    <citation type="submission" date="2024-06" db="EMBL/GenBank/DDBJ databases">
        <title>A chromosome level genome sequence of Diviner's sage (Salvia divinorum).</title>
        <authorList>
            <person name="Ford S.A."/>
            <person name="Ro D.-K."/>
            <person name="Ness R.W."/>
            <person name="Phillips M.A."/>
        </authorList>
    </citation>
    <scope>NUCLEOTIDE SEQUENCE [LARGE SCALE GENOMIC DNA]</scope>
    <source>
        <strain evidence="2">SAF-2024a</strain>
        <tissue evidence="2">Leaf</tissue>
    </source>
</reference>
<organism evidence="2 3">
    <name type="scientific">Salvia divinorum</name>
    <name type="common">Maria pastora</name>
    <name type="synonym">Diviner's sage</name>
    <dbReference type="NCBI Taxonomy" id="28513"/>
    <lineage>
        <taxon>Eukaryota</taxon>
        <taxon>Viridiplantae</taxon>
        <taxon>Streptophyta</taxon>
        <taxon>Embryophyta</taxon>
        <taxon>Tracheophyta</taxon>
        <taxon>Spermatophyta</taxon>
        <taxon>Magnoliopsida</taxon>
        <taxon>eudicotyledons</taxon>
        <taxon>Gunneridae</taxon>
        <taxon>Pentapetalae</taxon>
        <taxon>asterids</taxon>
        <taxon>lamiids</taxon>
        <taxon>Lamiales</taxon>
        <taxon>Lamiaceae</taxon>
        <taxon>Nepetoideae</taxon>
        <taxon>Mentheae</taxon>
        <taxon>Salviinae</taxon>
        <taxon>Salvia</taxon>
        <taxon>Salvia subgen. Calosphace</taxon>
    </lineage>
</organism>
<protein>
    <submittedName>
        <fullName evidence="2">Protein BIC1-like</fullName>
    </submittedName>
</protein>
<keyword evidence="3" id="KW-1185">Reference proteome</keyword>
<dbReference type="AlphaFoldDB" id="A0ABD1IBR7"/>
<evidence type="ECO:0000256" key="1">
    <source>
        <dbReference type="SAM" id="MobiDB-lite"/>
    </source>
</evidence>
<name>A0ABD1IBR7_SALDI</name>
<sequence>MEKNQTAPKLASEGGSEPKLGHEKRREGPAESGRERLKRHRGEVAGRVRVPETWGKEDFLKDWVDSAVFDAAVRSGGITKARAALMEEGRRSAAAGGFRIQQKSC</sequence>
<dbReference type="PANTHER" id="PTHR34207">
    <property type="entry name" value="PROTEIN BIC1"/>
    <property type="match status" value="1"/>
</dbReference>
<dbReference type="CDD" id="cd22645">
    <property type="entry name" value="BIC1_CID"/>
    <property type="match status" value="1"/>
</dbReference>
<evidence type="ECO:0000313" key="2">
    <source>
        <dbReference type="EMBL" id="KAL1566151.1"/>
    </source>
</evidence>
<evidence type="ECO:0000313" key="3">
    <source>
        <dbReference type="Proteomes" id="UP001567538"/>
    </source>
</evidence>
<dbReference type="EMBL" id="JBEAFC010000002">
    <property type="protein sequence ID" value="KAL1566151.1"/>
    <property type="molecule type" value="Genomic_DNA"/>
</dbReference>
<dbReference type="Proteomes" id="UP001567538">
    <property type="component" value="Unassembled WGS sequence"/>
</dbReference>
<dbReference type="InterPro" id="IPR040374">
    <property type="entry name" value="BIC"/>
</dbReference>
<proteinExistence type="predicted"/>
<comment type="caution">
    <text evidence="2">The sequence shown here is derived from an EMBL/GenBank/DDBJ whole genome shotgun (WGS) entry which is preliminary data.</text>
</comment>
<gene>
    <name evidence="2" type="ORF">AAHA92_01792</name>
</gene>
<feature type="compositionally biased region" description="Basic and acidic residues" evidence="1">
    <location>
        <begin position="19"/>
        <end position="35"/>
    </location>
</feature>
<feature type="region of interest" description="Disordered" evidence="1">
    <location>
        <begin position="1"/>
        <end position="41"/>
    </location>
</feature>
<dbReference type="PANTHER" id="PTHR34207:SF2">
    <property type="entry name" value="PROTEIN BIC1"/>
    <property type="match status" value="1"/>
</dbReference>